<dbReference type="Pfam" id="PF13430">
    <property type="entry name" value="DUF4112"/>
    <property type="match status" value="1"/>
</dbReference>
<keyword evidence="3" id="KW-1185">Reference proteome</keyword>
<dbReference type="EMBL" id="ML995853">
    <property type="protein sequence ID" value="KAF2767675.1"/>
    <property type="molecule type" value="Genomic_DNA"/>
</dbReference>
<organism evidence="2 3">
    <name type="scientific">Teratosphaeria nubilosa</name>
    <dbReference type="NCBI Taxonomy" id="161662"/>
    <lineage>
        <taxon>Eukaryota</taxon>
        <taxon>Fungi</taxon>
        <taxon>Dikarya</taxon>
        <taxon>Ascomycota</taxon>
        <taxon>Pezizomycotina</taxon>
        <taxon>Dothideomycetes</taxon>
        <taxon>Dothideomycetidae</taxon>
        <taxon>Mycosphaerellales</taxon>
        <taxon>Teratosphaeriaceae</taxon>
        <taxon>Teratosphaeria</taxon>
    </lineage>
</organism>
<accession>A0A6G1L4B3</accession>
<evidence type="ECO:0000313" key="3">
    <source>
        <dbReference type="Proteomes" id="UP000799436"/>
    </source>
</evidence>
<feature type="compositionally biased region" description="Basic and acidic residues" evidence="1">
    <location>
        <begin position="174"/>
        <end position="191"/>
    </location>
</feature>
<protein>
    <recommendedName>
        <fullName evidence="4">DUF4112 domain-containing protein</fullName>
    </recommendedName>
</protein>
<evidence type="ECO:0008006" key="4">
    <source>
        <dbReference type="Google" id="ProtNLM"/>
    </source>
</evidence>
<dbReference type="PANTHER" id="PTHR35519:SF2">
    <property type="entry name" value="PH DOMAIN PROTEIN"/>
    <property type="match status" value="1"/>
</dbReference>
<gene>
    <name evidence="2" type="ORF">EJ03DRAFT_337513</name>
</gene>
<proteinExistence type="predicted"/>
<feature type="compositionally biased region" description="Polar residues" evidence="1">
    <location>
        <begin position="276"/>
        <end position="292"/>
    </location>
</feature>
<evidence type="ECO:0000256" key="1">
    <source>
        <dbReference type="SAM" id="MobiDB-lite"/>
    </source>
</evidence>
<feature type="compositionally biased region" description="Basic and acidic residues" evidence="1">
    <location>
        <begin position="220"/>
        <end position="231"/>
    </location>
</feature>
<name>A0A6G1L4B3_9PEZI</name>
<dbReference type="Proteomes" id="UP000799436">
    <property type="component" value="Unassembled WGS sequence"/>
</dbReference>
<dbReference type="PANTHER" id="PTHR35519">
    <property type="entry name" value="MEMBRANE PROTEINS"/>
    <property type="match status" value="1"/>
</dbReference>
<feature type="region of interest" description="Disordered" evidence="1">
    <location>
        <begin position="174"/>
        <end position="292"/>
    </location>
</feature>
<dbReference type="AlphaFoldDB" id="A0A6G1L4B3"/>
<sequence>MAAQVANFAAKKMLRKQMKDYAGKKVETGDDPYFAMIDDPRRPGKLKKVKKQVPDYVPEHDAMILAKVRKSAYRLDMCLFNLFGIRFGWEAVIGLVPAAGDAIGVALAYMIFRECCKVDGGLPSGLRIRMIINIVIDFAVGLVPFLGDIADAAFKCNTKNLRLLEVHLDQKYNPRNSRRDDRELAGVDREARRKNRQSGIYHPSDPPPATEFEDFSDNELPAHHDGARDRPAVQQTRRTGPPADRGAGLAGSKGGWFSGVGRGGSKTNAPAHGQPMAQTGTYSTQETGSTRR</sequence>
<reference evidence="2" key="1">
    <citation type="journal article" date="2020" name="Stud. Mycol.">
        <title>101 Dothideomycetes genomes: a test case for predicting lifestyles and emergence of pathogens.</title>
        <authorList>
            <person name="Haridas S."/>
            <person name="Albert R."/>
            <person name="Binder M."/>
            <person name="Bloem J."/>
            <person name="Labutti K."/>
            <person name="Salamov A."/>
            <person name="Andreopoulos B."/>
            <person name="Baker S."/>
            <person name="Barry K."/>
            <person name="Bills G."/>
            <person name="Bluhm B."/>
            <person name="Cannon C."/>
            <person name="Castanera R."/>
            <person name="Culley D."/>
            <person name="Daum C."/>
            <person name="Ezra D."/>
            <person name="Gonzalez J."/>
            <person name="Henrissat B."/>
            <person name="Kuo A."/>
            <person name="Liang C."/>
            <person name="Lipzen A."/>
            <person name="Lutzoni F."/>
            <person name="Magnuson J."/>
            <person name="Mondo S."/>
            <person name="Nolan M."/>
            <person name="Ohm R."/>
            <person name="Pangilinan J."/>
            <person name="Park H.-J."/>
            <person name="Ramirez L."/>
            <person name="Alfaro M."/>
            <person name="Sun H."/>
            <person name="Tritt A."/>
            <person name="Yoshinaga Y."/>
            <person name="Zwiers L.-H."/>
            <person name="Turgeon B."/>
            <person name="Goodwin S."/>
            <person name="Spatafora J."/>
            <person name="Crous P."/>
            <person name="Grigoriev I."/>
        </authorList>
    </citation>
    <scope>NUCLEOTIDE SEQUENCE</scope>
    <source>
        <strain evidence="2">CBS 116005</strain>
    </source>
</reference>
<dbReference type="InterPro" id="IPR025187">
    <property type="entry name" value="DUF4112"/>
</dbReference>
<dbReference type="OrthoDB" id="2103474at2759"/>
<feature type="compositionally biased region" description="Gly residues" evidence="1">
    <location>
        <begin position="248"/>
        <end position="264"/>
    </location>
</feature>
<evidence type="ECO:0000313" key="2">
    <source>
        <dbReference type="EMBL" id="KAF2767675.1"/>
    </source>
</evidence>